<reference evidence="2 5" key="2">
    <citation type="submission" date="2018-04" db="EMBL/GenBank/DDBJ databases">
        <title>Subsurface microbial communities from deep shales in Ohio and West Virginia, USA.</title>
        <authorList>
            <person name="Wrighton K."/>
        </authorList>
    </citation>
    <scope>NUCLEOTIDE SEQUENCE [LARGE SCALE GENOMIC DNA]</scope>
    <source>
        <strain evidence="4 6">DSMZ 11287</strain>
        <strain evidence="2 5">MSL28</strain>
    </source>
</reference>
<name>A0A1G6JJT3_9FIRM</name>
<organism evidence="3 7">
    <name type="scientific">Halanaerobium congolense</name>
    <dbReference type="NCBI Taxonomy" id="54121"/>
    <lineage>
        <taxon>Bacteria</taxon>
        <taxon>Bacillati</taxon>
        <taxon>Bacillota</taxon>
        <taxon>Clostridia</taxon>
        <taxon>Halanaerobiales</taxon>
        <taxon>Halanaerobiaceae</taxon>
        <taxon>Halanaerobium</taxon>
    </lineage>
</organism>
<evidence type="ECO:0000313" key="2">
    <source>
        <dbReference type="EMBL" id="PXV65571.1"/>
    </source>
</evidence>
<accession>A0A1G6JJT3</accession>
<dbReference type="EMBL" id="FMYT01000003">
    <property type="protein sequence ID" value="SDC19010.1"/>
    <property type="molecule type" value="Genomic_DNA"/>
</dbReference>
<dbReference type="GeneID" id="57011943"/>
<evidence type="ECO:0000313" key="7">
    <source>
        <dbReference type="Proteomes" id="UP000324896"/>
    </source>
</evidence>
<dbReference type="Proteomes" id="UP000324896">
    <property type="component" value="Unassembled WGS sequence"/>
</dbReference>
<dbReference type="Proteomes" id="UP000247389">
    <property type="component" value="Unassembled WGS sequence"/>
</dbReference>
<evidence type="ECO:0000313" key="5">
    <source>
        <dbReference type="Proteomes" id="UP000247389"/>
    </source>
</evidence>
<dbReference type="AlphaFoldDB" id="A0A1G6JJT3"/>
<evidence type="ECO:0000256" key="1">
    <source>
        <dbReference type="SAM" id="MobiDB-lite"/>
    </source>
</evidence>
<reference evidence="3 7" key="1">
    <citation type="submission" date="2016-10" db="EMBL/GenBank/DDBJ databases">
        <authorList>
            <person name="Varghese N."/>
            <person name="Submissions S."/>
        </authorList>
    </citation>
    <scope>NUCLEOTIDE SEQUENCE [LARGE SCALE GENOMIC DNA]</scope>
    <source>
        <strain evidence="3 7">WG10</strain>
    </source>
</reference>
<dbReference type="Proteomes" id="UP000295472">
    <property type="component" value="Unassembled WGS sequence"/>
</dbReference>
<evidence type="ECO:0000313" key="3">
    <source>
        <dbReference type="EMBL" id="SDC19010.1"/>
    </source>
</evidence>
<dbReference type="EMBL" id="QICM01000013">
    <property type="protein sequence ID" value="PXV65571.1"/>
    <property type="molecule type" value="Genomic_DNA"/>
</dbReference>
<evidence type="ECO:0000313" key="6">
    <source>
        <dbReference type="Proteomes" id="UP000295472"/>
    </source>
</evidence>
<protein>
    <submittedName>
        <fullName evidence="3">Uncharacterized protein</fullName>
    </submittedName>
</protein>
<dbReference type="EMBL" id="SOEF01000004">
    <property type="protein sequence ID" value="TDX46712.1"/>
    <property type="molecule type" value="Genomic_DNA"/>
</dbReference>
<gene>
    <name evidence="4" type="ORF">C7954_10482</name>
    <name evidence="2" type="ORF">C8C78_11317</name>
    <name evidence="3" type="ORF">SAMN04488597_10349</name>
</gene>
<evidence type="ECO:0000313" key="4">
    <source>
        <dbReference type="EMBL" id="TDX46712.1"/>
    </source>
</evidence>
<feature type="region of interest" description="Disordered" evidence="1">
    <location>
        <begin position="1"/>
        <end position="23"/>
    </location>
</feature>
<sequence length="131" mass="14703">MTVGSCGESENKENNGGNNMMPDMAKKMMSKMQNSSFSPQKMCENMTASIEKTAKLAGQANDEVQMLFEEWAGEVEKELLVILENNCQTDNQNFDAAEIADKLKVSENTVLFFLSRLIKDKKVEVVKLKIK</sequence>
<proteinExistence type="predicted"/>
<dbReference type="RefSeq" id="WP_110300929.1">
    <property type="nucleotide sequence ID" value="NZ_FMYT01000003.1"/>
</dbReference>